<evidence type="ECO:0000313" key="2">
    <source>
        <dbReference type="Proteomes" id="UP001585053"/>
    </source>
</evidence>
<comment type="caution">
    <text evidence="1">The sequence shown here is derived from an EMBL/GenBank/DDBJ whole genome shotgun (WGS) entry which is preliminary data.</text>
</comment>
<accession>A0ABV5DQ35</accession>
<proteinExistence type="predicted"/>
<keyword evidence="2" id="KW-1185">Reference proteome</keyword>
<gene>
    <name evidence="1" type="ORF">VSQ78_03230</name>
</gene>
<protein>
    <submittedName>
        <fullName evidence="1">Uncharacterized protein</fullName>
    </submittedName>
</protein>
<reference evidence="1 2" key="1">
    <citation type="submission" date="2024-01" db="EMBL/GenBank/DDBJ databases">
        <title>Genome mining of biosynthetic gene clusters to explore secondary metabolites of Streptomyces sp.</title>
        <authorList>
            <person name="Baig A."/>
            <person name="Ajitkumar Shintre N."/>
            <person name="Kumar H."/>
            <person name="Anbarasu A."/>
            <person name="Ramaiah S."/>
        </authorList>
    </citation>
    <scope>NUCLEOTIDE SEQUENCE [LARGE SCALE GENOMIC DNA]</scope>
    <source>
        <strain evidence="1 2">A01</strain>
    </source>
</reference>
<organism evidence="1 2">
    <name type="scientific">Nocardiopsis alba</name>
    <dbReference type="NCBI Taxonomy" id="53437"/>
    <lineage>
        <taxon>Bacteria</taxon>
        <taxon>Bacillati</taxon>
        <taxon>Actinomycetota</taxon>
        <taxon>Actinomycetes</taxon>
        <taxon>Streptosporangiales</taxon>
        <taxon>Nocardiopsidaceae</taxon>
        <taxon>Nocardiopsis</taxon>
    </lineage>
</organism>
<dbReference type="Proteomes" id="UP001585053">
    <property type="component" value="Unassembled WGS sequence"/>
</dbReference>
<evidence type="ECO:0000313" key="1">
    <source>
        <dbReference type="EMBL" id="MFB8766700.1"/>
    </source>
</evidence>
<sequence length="47" mass="4999">MEPERHPAFAPDSGAGHERAVEIASRIVEALGEPVEIRPIMGADFAA</sequence>
<dbReference type="EMBL" id="JAYMRS010000001">
    <property type="protein sequence ID" value="MFB8766700.1"/>
    <property type="molecule type" value="Genomic_DNA"/>
</dbReference>
<name>A0ABV5DQ35_9ACTN</name>
<dbReference type="RefSeq" id="WP_187294493.1">
    <property type="nucleotide sequence ID" value="NZ_JAYMRS010000001.1"/>
</dbReference>